<gene>
    <name evidence="2" type="ORF">DN068_00880</name>
</gene>
<evidence type="ECO:0000313" key="3">
    <source>
        <dbReference type="Proteomes" id="UP000248745"/>
    </source>
</evidence>
<dbReference type="AlphaFoldDB" id="A0A2W2AMM3"/>
<reference evidence="2 3" key="1">
    <citation type="submission" date="2018-06" db="EMBL/GenBank/DDBJ databases">
        <title>Mucibacter soli gen. nov., sp. nov., a new member of the family Chitinophagaceae producing mucin.</title>
        <authorList>
            <person name="Kim M.-K."/>
            <person name="Park S."/>
            <person name="Kim T.-S."/>
            <person name="Joung Y."/>
            <person name="Han J.-H."/>
            <person name="Kim S.B."/>
        </authorList>
    </citation>
    <scope>NUCLEOTIDE SEQUENCE [LARGE SCALE GENOMIC DNA]</scope>
    <source>
        <strain evidence="2 3">R1-15</strain>
    </source>
</reference>
<evidence type="ECO:0000256" key="1">
    <source>
        <dbReference type="SAM" id="Phobius"/>
    </source>
</evidence>
<feature type="transmembrane region" description="Helical" evidence="1">
    <location>
        <begin position="157"/>
        <end position="175"/>
    </location>
</feature>
<feature type="transmembrane region" description="Helical" evidence="1">
    <location>
        <begin position="200"/>
        <end position="220"/>
    </location>
</feature>
<protein>
    <recommendedName>
        <fullName evidence="4">Glycosyltransferase RgtA/B/C/D-like domain-containing protein</fullName>
    </recommendedName>
</protein>
<organism evidence="2 3">
    <name type="scientific">Taibaiella soli</name>
    <dbReference type="NCBI Taxonomy" id="1649169"/>
    <lineage>
        <taxon>Bacteria</taxon>
        <taxon>Pseudomonadati</taxon>
        <taxon>Bacteroidota</taxon>
        <taxon>Chitinophagia</taxon>
        <taxon>Chitinophagales</taxon>
        <taxon>Chitinophagaceae</taxon>
        <taxon>Taibaiella</taxon>
    </lineage>
</organism>
<feature type="transmembrane region" description="Helical" evidence="1">
    <location>
        <begin position="232"/>
        <end position="251"/>
    </location>
</feature>
<dbReference type="EMBL" id="QKTW01000002">
    <property type="protein sequence ID" value="PZF74782.1"/>
    <property type="molecule type" value="Genomic_DNA"/>
</dbReference>
<accession>A0A2W2AMM3</accession>
<name>A0A2W2AMM3_9BACT</name>
<proteinExistence type="predicted"/>
<evidence type="ECO:0008006" key="4">
    <source>
        <dbReference type="Google" id="ProtNLM"/>
    </source>
</evidence>
<comment type="caution">
    <text evidence="2">The sequence shown here is derived from an EMBL/GenBank/DDBJ whole genome shotgun (WGS) entry which is preliminary data.</text>
</comment>
<keyword evidence="1" id="KW-0472">Membrane</keyword>
<dbReference type="Proteomes" id="UP000248745">
    <property type="component" value="Unassembled WGS sequence"/>
</dbReference>
<keyword evidence="1" id="KW-0812">Transmembrane</keyword>
<keyword evidence="1" id="KW-1133">Transmembrane helix</keyword>
<feature type="transmembrane region" description="Helical" evidence="1">
    <location>
        <begin position="67"/>
        <end position="96"/>
    </location>
</feature>
<keyword evidence="3" id="KW-1185">Reference proteome</keyword>
<feature type="transmembrane region" description="Helical" evidence="1">
    <location>
        <begin position="116"/>
        <end position="145"/>
    </location>
</feature>
<feature type="transmembrane region" description="Helical" evidence="1">
    <location>
        <begin position="22"/>
        <end position="46"/>
    </location>
</feature>
<feature type="transmembrane region" description="Helical" evidence="1">
    <location>
        <begin position="257"/>
        <end position="276"/>
    </location>
</feature>
<evidence type="ECO:0000313" key="2">
    <source>
        <dbReference type="EMBL" id="PZF74782.1"/>
    </source>
</evidence>
<feature type="transmembrane region" description="Helical" evidence="1">
    <location>
        <begin position="283"/>
        <end position="302"/>
    </location>
</feature>
<sequence length="303" mass="33995">MQVLLHPVAPVALPGYYLYNHLLSFLNIFLGNGAFAYTLLGIIMLFGQSLYLTAITTRHRLFYKPTYIPAFCYLLVTSVTPAFSYFSSAMVVSWLLLMAIDTMLFFPQSVNPRKYIFNAGFFCALAALFQFSAIAFVLLLIMALILLRSFTLGEWMVGLLGVFTPIYLWAGILFLNDQLPQFKDWVQVGISLPKQIHNPVYLLGTFAAMSILIASGFYVMQGQMPKSTINVRRSWGVITSGWIISSIAAAFTGSEVSAAWLISLPAVALVIAQPMYLEKSKRFSNFIFYFSLLMVFFCQIAIK</sequence>